<comment type="caution">
    <text evidence="3">The sequence shown here is derived from an EMBL/GenBank/DDBJ whole genome shotgun (WGS) entry which is preliminary data.</text>
</comment>
<accession>A0AAN5C954</accession>
<feature type="compositionally biased region" description="Basic and acidic residues" evidence="1">
    <location>
        <begin position="204"/>
        <end position="250"/>
    </location>
</feature>
<evidence type="ECO:0000259" key="2">
    <source>
        <dbReference type="PROSITE" id="PS50405"/>
    </source>
</evidence>
<feature type="domain" description="GST C-terminal" evidence="2">
    <location>
        <begin position="270"/>
        <end position="432"/>
    </location>
</feature>
<dbReference type="InterPro" id="IPR010987">
    <property type="entry name" value="Glutathione-S-Trfase_C-like"/>
</dbReference>
<dbReference type="Proteomes" id="UP001328107">
    <property type="component" value="Unassembled WGS sequence"/>
</dbReference>
<reference evidence="4" key="1">
    <citation type="submission" date="2022-10" db="EMBL/GenBank/DDBJ databases">
        <title>Genome assembly of Pristionchus species.</title>
        <authorList>
            <person name="Yoshida K."/>
            <person name="Sommer R.J."/>
        </authorList>
    </citation>
    <scope>NUCLEOTIDE SEQUENCE [LARGE SCALE GENOMIC DNA]</scope>
    <source>
        <strain evidence="4">RS5460</strain>
    </source>
</reference>
<evidence type="ECO:0000256" key="1">
    <source>
        <dbReference type="SAM" id="MobiDB-lite"/>
    </source>
</evidence>
<dbReference type="InterPro" id="IPR036282">
    <property type="entry name" value="Glutathione-S-Trfase_C_sf"/>
</dbReference>
<dbReference type="Gene3D" id="1.20.1050.10">
    <property type="match status" value="1"/>
</dbReference>
<keyword evidence="4" id="KW-1185">Reference proteome</keyword>
<dbReference type="PROSITE" id="PS50405">
    <property type="entry name" value="GST_CTER"/>
    <property type="match status" value="1"/>
</dbReference>
<protein>
    <recommendedName>
        <fullName evidence="2">GST C-terminal domain-containing protein</fullName>
    </recommendedName>
</protein>
<proteinExistence type="predicted"/>
<dbReference type="InterPro" id="IPR004046">
    <property type="entry name" value="GST_C"/>
</dbReference>
<evidence type="ECO:0000313" key="3">
    <source>
        <dbReference type="EMBL" id="GMR33469.1"/>
    </source>
</evidence>
<dbReference type="SUPFAM" id="SSF47616">
    <property type="entry name" value="GST C-terminal domain-like"/>
    <property type="match status" value="1"/>
</dbReference>
<dbReference type="AlphaFoldDB" id="A0AAN5C954"/>
<dbReference type="Pfam" id="PF14497">
    <property type="entry name" value="GST_C_3"/>
    <property type="match status" value="1"/>
</dbReference>
<feature type="region of interest" description="Disordered" evidence="1">
    <location>
        <begin position="192"/>
        <end position="250"/>
    </location>
</feature>
<evidence type="ECO:0000313" key="4">
    <source>
        <dbReference type="Proteomes" id="UP001328107"/>
    </source>
</evidence>
<dbReference type="EMBL" id="BTRK01000001">
    <property type="protein sequence ID" value="GMR33469.1"/>
    <property type="molecule type" value="Genomic_DNA"/>
</dbReference>
<gene>
    <name evidence="3" type="ORF">PMAYCL1PPCAC_03664</name>
</gene>
<organism evidence="3 4">
    <name type="scientific">Pristionchus mayeri</name>
    <dbReference type="NCBI Taxonomy" id="1317129"/>
    <lineage>
        <taxon>Eukaryota</taxon>
        <taxon>Metazoa</taxon>
        <taxon>Ecdysozoa</taxon>
        <taxon>Nematoda</taxon>
        <taxon>Chromadorea</taxon>
        <taxon>Rhabditida</taxon>
        <taxon>Rhabditina</taxon>
        <taxon>Diplogasteromorpha</taxon>
        <taxon>Diplogasteroidea</taxon>
        <taxon>Neodiplogasteridae</taxon>
        <taxon>Pristionchus</taxon>
    </lineage>
</organism>
<sequence>MEGAGPSGHGYLHGLQGLDESLNDPSLLYPHFASLTSMAPMSSSLDSSSSFNPHHFLFASQSPSRLFSPYREMDWLERPLREVDPSMAVDETMGLSRMMNEGASPRKRTWSDRIANESKDKKYQRMERNRIRMAEKRARETDEEKRARLESVKHYMKRRHEEETEEQAARRKEINRVRTAIRRGKLAVERSLDDQLQSMMKAGRRSEAKEESEEERNKRLELAREYASSRRRRETPEQKAERQTKNRERMRALRASKKEQWQAFLTQRESIEDRLQLMRMQFGEKSPLLETDSMVATRLAELLRELAAASRKKRGGRSDVTVRDWDVFLVSRLPPILTALEDLLASGETGNDGVETFVFGAEVSYLDYLLYEELEALCVLSPNVLDSYPTLRGHRERFQQAAHLTTCALMHAGSTLNLACDSADDQSPTVPLLDPLETQPLLMTFDEV</sequence>
<name>A0AAN5C954_9BILA</name>